<keyword evidence="2" id="KW-0472">Membrane</keyword>
<proteinExistence type="predicted"/>
<keyword evidence="5" id="KW-1185">Reference proteome</keyword>
<reference evidence="4 5" key="1">
    <citation type="submission" date="2015-10" db="EMBL/GenBank/DDBJ databases">
        <title>Draft genome sequence of Streptomyces griseorubiginosus DSM 40469, type strain for the species Streptomyces griseorubiginosus.</title>
        <authorList>
            <person name="Ruckert C."/>
            <person name="Winkler A."/>
            <person name="Kalinowski J."/>
            <person name="Kampfer P."/>
            <person name="Glaeser S."/>
        </authorList>
    </citation>
    <scope>NUCLEOTIDE SEQUENCE [LARGE SCALE GENOMIC DNA]</scope>
    <source>
        <strain evidence="4 5">DSM 40469</strain>
    </source>
</reference>
<dbReference type="EMBL" id="LMWV01000003">
    <property type="protein sequence ID" value="KUN70478.1"/>
    <property type="molecule type" value="Genomic_DNA"/>
</dbReference>
<sequence>MTAAAERGTTTVSERAVRRIAGRAAAESLPHGDGVRATGSTASVHGRRAELSLAVTLPYPAPLADTVRDVRRHVVERTGQLTGLDVAATRLAVTSLSVPRVPVPPAPEHDGGRTPRRWWSQRRVPVALLSAVAAVCWGALALDLVRVHTAHRAAAAWRRSALHWLSGHAPGDPAVVAAGAAVALLGVWLILLAVTPGRRRQSTLRVPAARVDAAVDRSAVESLVREAVGDVAGVGAVRVRARTGRVTVRAGLCFGDRAATRDAVTSAARAALTACGLRRTPRLRVRVVPEPVWRPPLGPGREASEPVAAGQETPEPVAATSGRPEGDR</sequence>
<comment type="caution">
    <text evidence="4">The sequence shown here is derived from an EMBL/GenBank/DDBJ whole genome shotgun (WGS) entry which is preliminary data.</text>
</comment>
<feature type="region of interest" description="Disordered" evidence="1">
    <location>
        <begin position="24"/>
        <end position="43"/>
    </location>
</feature>
<gene>
    <name evidence="4" type="ORF">AQJ54_05255</name>
</gene>
<feature type="transmembrane region" description="Helical" evidence="2">
    <location>
        <begin position="174"/>
        <end position="195"/>
    </location>
</feature>
<dbReference type="Proteomes" id="UP000054375">
    <property type="component" value="Unassembled WGS sequence"/>
</dbReference>
<accession>A0A101SB92</accession>
<organism evidence="4 5">
    <name type="scientific">Streptomyces griseorubiginosus</name>
    <dbReference type="NCBI Taxonomy" id="67304"/>
    <lineage>
        <taxon>Bacteria</taxon>
        <taxon>Bacillati</taxon>
        <taxon>Actinomycetota</taxon>
        <taxon>Actinomycetes</taxon>
        <taxon>Kitasatosporales</taxon>
        <taxon>Streptomycetaceae</taxon>
        <taxon>Streptomyces</taxon>
    </lineage>
</organism>
<dbReference type="RefSeq" id="WP_062234319.1">
    <property type="nucleotide sequence ID" value="NZ_JBPJFL010000001.1"/>
</dbReference>
<dbReference type="Pfam" id="PF19803">
    <property type="entry name" value="DUF6286"/>
    <property type="match status" value="1"/>
</dbReference>
<evidence type="ECO:0000259" key="3">
    <source>
        <dbReference type="Pfam" id="PF19803"/>
    </source>
</evidence>
<evidence type="ECO:0000256" key="1">
    <source>
        <dbReference type="SAM" id="MobiDB-lite"/>
    </source>
</evidence>
<evidence type="ECO:0000313" key="5">
    <source>
        <dbReference type="Proteomes" id="UP000054375"/>
    </source>
</evidence>
<evidence type="ECO:0000313" key="4">
    <source>
        <dbReference type="EMBL" id="KUN70478.1"/>
    </source>
</evidence>
<keyword evidence="2" id="KW-0812">Transmembrane</keyword>
<keyword evidence="2" id="KW-1133">Transmembrane helix</keyword>
<feature type="transmembrane region" description="Helical" evidence="2">
    <location>
        <begin position="124"/>
        <end position="142"/>
    </location>
</feature>
<dbReference type="AlphaFoldDB" id="A0A101SB92"/>
<protein>
    <recommendedName>
        <fullName evidence="3">DUF6286 domain-containing protein</fullName>
    </recommendedName>
</protein>
<feature type="region of interest" description="Disordered" evidence="1">
    <location>
        <begin position="291"/>
        <end position="328"/>
    </location>
</feature>
<dbReference type="InterPro" id="IPR046253">
    <property type="entry name" value="DUF6286"/>
</dbReference>
<name>A0A101SB92_9ACTN</name>
<evidence type="ECO:0000256" key="2">
    <source>
        <dbReference type="SAM" id="Phobius"/>
    </source>
</evidence>
<feature type="domain" description="DUF6286" evidence="3">
    <location>
        <begin position="184"/>
        <end position="287"/>
    </location>
</feature>